<dbReference type="FunFam" id="1.25.10.10:FF:000031">
    <property type="entry name" value="CLIP-associating protein 1 isoform 2"/>
    <property type="match status" value="1"/>
</dbReference>
<dbReference type="PROSITE" id="PS50077">
    <property type="entry name" value="HEAT_REPEAT"/>
    <property type="match status" value="1"/>
</dbReference>
<protein>
    <submittedName>
        <fullName evidence="22">CLIP-associating protein 1-like isoform X10</fullName>
    </submittedName>
</protein>
<feature type="compositionally biased region" description="Polar residues" evidence="19">
    <location>
        <begin position="581"/>
        <end position="591"/>
    </location>
</feature>
<dbReference type="InterPro" id="IPR016024">
    <property type="entry name" value="ARM-type_fold"/>
</dbReference>
<keyword evidence="11" id="KW-0498">Mitosis</keyword>
<feature type="domain" description="TOG" evidence="20">
    <location>
        <begin position="318"/>
        <end position="550"/>
    </location>
</feature>
<dbReference type="GO" id="GO:0005876">
    <property type="term" value="C:spindle microtubule"/>
    <property type="evidence" value="ECO:0007669"/>
    <property type="project" value="TreeGrafter"/>
</dbReference>
<keyword evidence="14" id="KW-0206">Cytoskeleton</keyword>
<gene>
    <name evidence="22" type="primary">LOC113053052</name>
</gene>
<evidence type="ECO:0000256" key="3">
    <source>
        <dbReference type="ARBA" id="ARBA00004601"/>
    </source>
</evidence>
<keyword evidence="21" id="KW-1185">Reference proteome</keyword>
<keyword evidence="18" id="KW-0175">Coiled coil</keyword>
<dbReference type="InterPro" id="IPR024395">
    <property type="entry name" value="CLASP_N_dom"/>
</dbReference>
<dbReference type="Gene3D" id="1.25.10.10">
    <property type="entry name" value="Leucine-rich Repeat Variant"/>
    <property type="match status" value="4"/>
</dbReference>
<dbReference type="GO" id="GO:0007026">
    <property type="term" value="P:negative regulation of microtubule depolymerization"/>
    <property type="evidence" value="ECO:0007669"/>
    <property type="project" value="UniProtKB-ARBA"/>
</dbReference>
<dbReference type="PANTHER" id="PTHR21567:SF28">
    <property type="entry name" value="CLIP-ASSOCIATING PROTEIN 1"/>
    <property type="match status" value="1"/>
</dbReference>
<evidence type="ECO:0000256" key="15">
    <source>
        <dbReference type="ARBA" id="ARBA00023306"/>
    </source>
</evidence>
<dbReference type="SUPFAM" id="SSF48371">
    <property type="entry name" value="ARM repeat"/>
    <property type="match status" value="2"/>
</dbReference>
<keyword evidence="15" id="KW-0131">Cell cycle</keyword>
<dbReference type="GeneID" id="113053052"/>
<dbReference type="FunFam" id="1.25.10.10:FF:000005">
    <property type="entry name" value="CLIP-associating protein 1 isoform 2"/>
    <property type="match status" value="1"/>
</dbReference>
<organism evidence="21 22">
    <name type="scientific">Carassius auratus</name>
    <name type="common">Goldfish</name>
    <dbReference type="NCBI Taxonomy" id="7957"/>
    <lineage>
        <taxon>Eukaryota</taxon>
        <taxon>Metazoa</taxon>
        <taxon>Chordata</taxon>
        <taxon>Craniata</taxon>
        <taxon>Vertebrata</taxon>
        <taxon>Euteleostomi</taxon>
        <taxon>Actinopterygii</taxon>
        <taxon>Neopterygii</taxon>
        <taxon>Teleostei</taxon>
        <taxon>Ostariophysi</taxon>
        <taxon>Cypriniformes</taxon>
        <taxon>Cyprinidae</taxon>
        <taxon>Cyprininae</taxon>
        <taxon>Carassius</taxon>
    </lineage>
</organism>
<dbReference type="InterPro" id="IPR021133">
    <property type="entry name" value="HEAT_type_2"/>
</dbReference>
<dbReference type="GO" id="GO:0000776">
    <property type="term" value="C:kinetochore"/>
    <property type="evidence" value="ECO:0007669"/>
    <property type="project" value="UniProtKB-KW"/>
</dbReference>
<feature type="region of interest" description="Disordered" evidence="19">
    <location>
        <begin position="1182"/>
        <end position="1207"/>
    </location>
</feature>
<feature type="compositionally biased region" description="Low complexity" evidence="19">
    <location>
        <begin position="1155"/>
        <end position="1164"/>
    </location>
</feature>
<dbReference type="Proteomes" id="UP000515129">
    <property type="component" value="Chromosome 34"/>
</dbReference>
<dbReference type="InterPro" id="IPR057546">
    <property type="entry name" value="HEAT_GCN1"/>
</dbReference>
<dbReference type="SMART" id="SM01349">
    <property type="entry name" value="TOG"/>
    <property type="match status" value="4"/>
</dbReference>
<evidence type="ECO:0000259" key="20">
    <source>
        <dbReference type="SMART" id="SM01349"/>
    </source>
</evidence>
<accession>A0A6P6KQR0</accession>
<keyword evidence="6" id="KW-0158">Chromosome</keyword>
<keyword evidence="7" id="KW-0963">Cytoplasm</keyword>
<dbReference type="Pfam" id="PF12348">
    <property type="entry name" value="CLASP_N"/>
    <property type="match status" value="2"/>
</dbReference>
<name>A0A6P6KQR0_CARAU</name>
<evidence type="ECO:0000256" key="2">
    <source>
        <dbReference type="ARBA" id="ARBA00004300"/>
    </source>
</evidence>
<evidence type="ECO:0000313" key="21">
    <source>
        <dbReference type="Proteomes" id="UP000515129"/>
    </source>
</evidence>
<dbReference type="GO" id="GO:0005813">
    <property type="term" value="C:centrosome"/>
    <property type="evidence" value="ECO:0007669"/>
    <property type="project" value="UniProtKB-SubCell"/>
</dbReference>
<evidence type="ECO:0000256" key="9">
    <source>
        <dbReference type="ARBA" id="ARBA00022701"/>
    </source>
</evidence>
<feature type="compositionally biased region" description="Low complexity" evidence="19">
    <location>
        <begin position="250"/>
        <end position="285"/>
    </location>
</feature>
<feature type="region of interest" description="Disordered" evidence="19">
    <location>
        <begin position="234"/>
        <end position="293"/>
    </location>
</feature>
<keyword evidence="10" id="KW-0677">Repeat</keyword>
<evidence type="ECO:0000256" key="14">
    <source>
        <dbReference type="ARBA" id="ARBA00023212"/>
    </source>
</evidence>
<keyword evidence="12" id="KW-0995">Kinetochore</keyword>
<feature type="compositionally biased region" description="Low complexity" evidence="19">
    <location>
        <begin position="1130"/>
        <end position="1148"/>
    </location>
</feature>
<evidence type="ECO:0000256" key="16">
    <source>
        <dbReference type="ARBA" id="ARBA00023328"/>
    </source>
</evidence>
<feature type="domain" description="TOG" evidence="20">
    <location>
        <begin position="1353"/>
        <end position="1593"/>
    </location>
</feature>
<feature type="compositionally biased region" description="Basic and acidic residues" evidence="19">
    <location>
        <begin position="1261"/>
        <end position="1270"/>
    </location>
</feature>
<evidence type="ECO:0000256" key="18">
    <source>
        <dbReference type="SAM" id="Coils"/>
    </source>
</evidence>
<evidence type="ECO:0000256" key="4">
    <source>
        <dbReference type="ARBA" id="ARBA00004629"/>
    </source>
</evidence>
<feature type="repeat" description="HEAT" evidence="17">
    <location>
        <begin position="168"/>
        <end position="206"/>
    </location>
</feature>
<dbReference type="GO" id="GO:0090307">
    <property type="term" value="P:mitotic spindle assembly"/>
    <property type="evidence" value="ECO:0007669"/>
    <property type="project" value="TreeGrafter"/>
</dbReference>
<feature type="region of interest" description="Disordered" evidence="19">
    <location>
        <begin position="1261"/>
        <end position="1280"/>
    </location>
</feature>
<dbReference type="GO" id="GO:0040001">
    <property type="term" value="P:establishment of mitotic spindle localization"/>
    <property type="evidence" value="ECO:0007669"/>
    <property type="project" value="TreeGrafter"/>
</dbReference>
<evidence type="ECO:0000256" key="1">
    <source>
        <dbReference type="ARBA" id="ARBA00004186"/>
    </source>
</evidence>
<feature type="region of interest" description="Disordered" evidence="19">
    <location>
        <begin position="757"/>
        <end position="793"/>
    </location>
</feature>
<feature type="compositionally biased region" description="Polar residues" evidence="19">
    <location>
        <begin position="675"/>
        <end position="696"/>
    </location>
</feature>
<keyword evidence="8" id="KW-0132">Cell division</keyword>
<proteinExistence type="inferred from homology"/>
<dbReference type="RefSeq" id="XP_026073472.1">
    <property type="nucleotide sequence ID" value="XM_026217687.1"/>
</dbReference>
<evidence type="ECO:0000313" key="22">
    <source>
        <dbReference type="RefSeq" id="XP_026073472.1"/>
    </source>
</evidence>
<feature type="region of interest" description="Disordered" evidence="19">
    <location>
        <begin position="1128"/>
        <end position="1169"/>
    </location>
</feature>
<dbReference type="GO" id="GO:0005881">
    <property type="term" value="C:cytoplasmic microtubule"/>
    <property type="evidence" value="ECO:0007669"/>
    <property type="project" value="TreeGrafter"/>
</dbReference>
<dbReference type="GO" id="GO:0051301">
    <property type="term" value="P:cell division"/>
    <property type="evidence" value="ECO:0007669"/>
    <property type="project" value="UniProtKB-KW"/>
</dbReference>
<feature type="domain" description="TOG" evidence="20">
    <location>
        <begin position="1"/>
        <end position="232"/>
    </location>
</feature>
<dbReference type="GO" id="GO:0043515">
    <property type="term" value="F:kinetochore binding"/>
    <property type="evidence" value="ECO:0007669"/>
    <property type="project" value="TreeGrafter"/>
</dbReference>
<dbReference type="Pfam" id="PF23271">
    <property type="entry name" value="HEAT_GCN1"/>
    <property type="match status" value="1"/>
</dbReference>
<keyword evidence="9" id="KW-0493">Microtubule</keyword>
<feature type="compositionally biased region" description="Low complexity" evidence="19">
    <location>
        <begin position="845"/>
        <end position="858"/>
    </location>
</feature>
<dbReference type="FunFam" id="1.25.10.10:FF:000006">
    <property type="entry name" value="CLIP-associating protein 1 isoform 2"/>
    <property type="match status" value="1"/>
</dbReference>
<feature type="region of interest" description="Disordered" evidence="19">
    <location>
        <begin position="542"/>
        <end position="569"/>
    </location>
</feature>
<evidence type="ECO:0000256" key="10">
    <source>
        <dbReference type="ARBA" id="ARBA00022737"/>
    </source>
</evidence>
<evidence type="ECO:0000256" key="11">
    <source>
        <dbReference type="ARBA" id="ARBA00022776"/>
    </source>
</evidence>
<dbReference type="InterPro" id="IPR011989">
    <property type="entry name" value="ARM-like"/>
</dbReference>
<feature type="coiled-coil region" evidence="18">
    <location>
        <begin position="1374"/>
        <end position="1401"/>
    </location>
</feature>
<feature type="compositionally biased region" description="Polar residues" evidence="19">
    <location>
        <begin position="651"/>
        <end position="665"/>
    </location>
</feature>
<evidence type="ECO:0000256" key="13">
    <source>
        <dbReference type="ARBA" id="ARBA00023034"/>
    </source>
</evidence>
<comment type="similarity">
    <text evidence="5">Belongs to the CLASP family.</text>
</comment>
<reference evidence="22" key="1">
    <citation type="submission" date="2025-08" db="UniProtKB">
        <authorList>
            <consortium name="RefSeq"/>
        </authorList>
    </citation>
    <scope>IDENTIFICATION</scope>
    <source>
        <strain evidence="22">Wakin</strain>
        <tissue evidence="22">Muscle</tissue>
    </source>
</reference>
<dbReference type="GO" id="GO:0005794">
    <property type="term" value="C:Golgi apparatus"/>
    <property type="evidence" value="ECO:0007669"/>
    <property type="project" value="UniProtKB-SubCell"/>
</dbReference>
<dbReference type="GO" id="GO:0008017">
    <property type="term" value="F:microtubule binding"/>
    <property type="evidence" value="ECO:0007669"/>
    <property type="project" value="TreeGrafter"/>
</dbReference>
<evidence type="ECO:0000256" key="8">
    <source>
        <dbReference type="ARBA" id="ARBA00022618"/>
    </source>
</evidence>
<evidence type="ECO:0000256" key="17">
    <source>
        <dbReference type="PROSITE-ProRule" id="PRU00103"/>
    </source>
</evidence>
<evidence type="ECO:0000256" key="5">
    <source>
        <dbReference type="ARBA" id="ARBA00009549"/>
    </source>
</evidence>
<dbReference type="GO" id="GO:0045180">
    <property type="term" value="C:basal cortex"/>
    <property type="evidence" value="ECO:0007669"/>
    <property type="project" value="TreeGrafter"/>
</dbReference>
<feature type="compositionally biased region" description="Pro residues" evidence="19">
    <location>
        <begin position="1189"/>
        <end position="1201"/>
    </location>
</feature>
<evidence type="ECO:0000256" key="19">
    <source>
        <dbReference type="SAM" id="MobiDB-lite"/>
    </source>
</evidence>
<dbReference type="PANTHER" id="PTHR21567">
    <property type="entry name" value="CLASP"/>
    <property type="match status" value="1"/>
</dbReference>
<dbReference type="InterPro" id="IPR034085">
    <property type="entry name" value="TOG"/>
</dbReference>
<feature type="region of interest" description="Disordered" evidence="19">
    <location>
        <begin position="836"/>
        <end position="858"/>
    </location>
</feature>
<sequence>MEPNMEYCLTQVLQKDVARRLQVGSELIDYITDADKCQDLESDQTALDKLVDGIATSWVNSSNFKLALLGMDLLSALVTRLQDRFRPQVGTVLPSLIDRLGDAKDQVRDQDQTLLLKIMEQSATPQYIWDRMLGGFKHKNNRTREGVCLCLISTLNTYGAQGLTLSKIVPHICNLLGDPSSPVRDAAMNCLVEIYRHVGEKVRIDLSKKGLPQSRLNVIFSKFDEVQRSGNMILSSGSDKNFDDEDSVDGGRSSSSSSSKCFSNSRRGGSMGSMRRPSSASGSRAPGKDSVSAGAVDEEDFIKAFEDVPAVQIYSSKDLEDSLNKIREILSDDKQDWEHRVTALKKVRSLILAGATQHEGFLQHLRLLEGAFKSSAKDLRSQVVREACITLGHLSSVLGNKFDHGAESIMPTLLNLVPNSAKIMATSGVAVIRIILRQTHFPRLIPIITSNCTSKSVAVRRRCFEFLDLLLQEWQTHTLERHVAVLTETIKKGIHDADSEARSVARKCYWGFHGHYSREAEHLFQALESSYQKALQSHLKSSDSVVSLPQSDRSSSSSQESLNRPLSVKSVIGGPVTRSKVISSRVSSTPGALQRSRSDIDVNAASSAKSRMSTATSPSPFSSAAALPPGSYASLDGAPGKIDGRVRTRRQSSGSAVSANSTVTDSRGRSRAKVVSQSQRSRSANPTSAGSRSSSPGKLLGHAYGRIPRATAPATPSDKYSKIPRSQGCSRETSPSRLGIARLCGKALLPATSSYRTLARSSRIPRPSMSQGCSRDTSRESSRDTSPARGFTPLDRLGLIHQARISASVNAMRVLNTGTEVEAAVADALRKPLRRRYESDDDANSDASSACSERSYSSRNGGIPHYLRQTEDVAEVLNHCASSNWSERKEGLLGLQNLLKSQRILSRVELKRLCEIFTRMFADPHSKRVFSMFLETLVDFITVHREDLQDWLFVLLTQLLKKMGADLLGSVQAKVQKALDVTRESFPFDQQFNILMRFIVDQTQTPNLKVKVAILKYIESLARQMDPADFVNSSETRLAVSRIITWTTEPKSSDVRKTLHNWACEELSGRPTTTALLPGEGHLEERCKQAAQVVLISLFELNTPEFTMLLGALPKTFQDGATKLLHSHLKNSSNTSSVSSPSNTMGRTPPRHPTSRTSPLTSPTNCSHGGLSPSRLWGWSVDGLLKHPSPSPPPPPPPSHPSIPAGPSLRAFRCALSPSMLEYDTENMNSDEIFSSLRGVTEAIQSFSYRSQEDLNEPIRRDGKKVDAAGKEGASPGSDARLGLDVMEGGRTALDNKTSLLNTPSPRSFAVPRSREFAPYGYGDTITAFDKSALKEAVFDDDVEQFRDCRRQDCGENKMVHPKGFTSDLVADLLKELSNHNERVEERKGALIELLKIAREDSLAVWDEHFKTILLLLLETLGDKDHTIRALALRVLKEILRNQPARFKNYAELTIMKTLEAHKDTHKEVVRAAEEAASTLAGSIHPEQCIKVLCPIVQTADYPINLAAIKMQTKVVERIARESLHQLLPDIIPGLLQGYDNTESSVRKASVFCLVSIYSVIGEELKPHLAQLTGSKMKLLNLYIKRAQTTNSNSSSSSDMSSYS</sequence>
<feature type="compositionally biased region" description="Low complexity" evidence="19">
    <location>
        <begin position="613"/>
        <end position="631"/>
    </location>
</feature>
<evidence type="ECO:0000256" key="7">
    <source>
        <dbReference type="ARBA" id="ARBA00022490"/>
    </source>
</evidence>
<evidence type="ECO:0000256" key="6">
    <source>
        <dbReference type="ARBA" id="ARBA00022454"/>
    </source>
</evidence>
<feature type="domain" description="TOG" evidence="20">
    <location>
        <begin position="865"/>
        <end position="1108"/>
    </location>
</feature>
<feature type="region of interest" description="Disordered" evidence="19">
    <location>
        <begin position="581"/>
        <end position="735"/>
    </location>
</feature>
<feature type="compositionally biased region" description="Low complexity" evidence="19">
    <location>
        <begin position="544"/>
        <end position="567"/>
    </location>
</feature>
<evidence type="ECO:0000256" key="12">
    <source>
        <dbReference type="ARBA" id="ARBA00022838"/>
    </source>
</evidence>
<keyword evidence="16" id="KW-0137">Centromere</keyword>
<dbReference type="GO" id="GO:0072686">
    <property type="term" value="C:mitotic spindle"/>
    <property type="evidence" value="ECO:0007669"/>
    <property type="project" value="TreeGrafter"/>
</dbReference>
<keyword evidence="13" id="KW-0333">Golgi apparatus</keyword>
<comment type="subcellular location">
    <subcellularLocation>
        <location evidence="4">Chromosome</location>
        <location evidence="4">Centromere</location>
        <location evidence="4">Kinetochore</location>
    </subcellularLocation>
    <subcellularLocation>
        <location evidence="2">Cytoplasm</location>
        <location evidence="2">Cytoskeleton</location>
        <location evidence="2">Microtubule organizing center</location>
        <location evidence="2">Centrosome</location>
    </subcellularLocation>
    <subcellularLocation>
        <location evidence="1">Cytoplasm</location>
        <location evidence="1">Cytoskeleton</location>
        <location evidence="1">Spindle</location>
    </subcellularLocation>
    <subcellularLocation>
        <location evidence="3">Golgi apparatus</location>
        <location evidence="3">trans-Golgi network</location>
    </subcellularLocation>
</comment>